<dbReference type="AlphaFoldDB" id="Q4SRS1"/>
<evidence type="ECO:0000313" key="2">
    <source>
        <dbReference type="EMBL" id="CAF96661.1"/>
    </source>
</evidence>
<organism evidence="2">
    <name type="scientific">Tetraodon nigroviridis</name>
    <name type="common">Spotted green pufferfish</name>
    <name type="synonym">Chelonodon nigroviridis</name>
    <dbReference type="NCBI Taxonomy" id="99883"/>
    <lineage>
        <taxon>Eukaryota</taxon>
        <taxon>Metazoa</taxon>
        <taxon>Chordata</taxon>
        <taxon>Craniata</taxon>
        <taxon>Vertebrata</taxon>
        <taxon>Euteleostomi</taxon>
        <taxon>Actinopterygii</taxon>
        <taxon>Neopterygii</taxon>
        <taxon>Teleostei</taxon>
        <taxon>Neoteleostei</taxon>
        <taxon>Acanthomorphata</taxon>
        <taxon>Eupercaria</taxon>
        <taxon>Tetraodontiformes</taxon>
        <taxon>Tetradontoidea</taxon>
        <taxon>Tetraodontidae</taxon>
        <taxon>Tetraodon</taxon>
    </lineage>
</organism>
<feature type="non-terminal residue" evidence="2">
    <location>
        <position position="26"/>
    </location>
</feature>
<accession>Q4SRS1</accession>
<reference evidence="2" key="2">
    <citation type="submission" date="2004-02" db="EMBL/GenBank/DDBJ databases">
        <authorList>
            <consortium name="Genoscope"/>
            <consortium name="Whitehead Institute Centre for Genome Research"/>
        </authorList>
    </citation>
    <scope>NUCLEOTIDE SEQUENCE</scope>
</reference>
<reference evidence="2" key="1">
    <citation type="journal article" date="2004" name="Nature">
        <title>Genome duplication in the teleost fish Tetraodon nigroviridis reveals the early vertebrate proto-karyotype.</title>
        <authorList>
            <person name="Jaillon O."/>
            <person name="Aury J.-M."/>
            <person name="Brunet F."/>
            <person name="Petit J.-L."/>
            <person name="Stange-Thomann N."/>
            <person name="Mauceli E."/>
            <person name="Bouneau L."/>
            <person name="Fischer C."/>
            <person name="Ozouf-Costaz C."/>
            <person name="Bernot A."/>
            <person name="Nicaud S."/>
            <person name="Jaffe D."/>
            <person name="Fisher S."/>
            <person name="Lutfalla G."/>
            <person name="Dossat C."/>
            <person name="Segurens B."/>
            <person name="Dasilva C."/>
            <person name="Salanoubat M."/>
            <person name="Levy M."/>
            <person name="Boudet N."/>
            <person name="Castellano S."/>
            <person name="Anthouard V."/>
            <person name="Jubin C."/>
            <person name="Castelli V."/>
            <person name="Katinka M."/>
            <person name="Vacherie B."/>
            <person name="Biemont C."/>
            <person name="Skalli Z."/>
            <person name="Cattolico L."/>
            <person name="Poulain J."/>
            <person name="De Berardinis V."/>
            <person name="Cruaud C."/>
            <person name="Duprat S."/>
            <person name="Brottier P."/>
            <person name="Coutanceau J.-P."/>
            <person name="Gouzy J."/>
            <person name="Parra G."/>
            <person name="Lardier G."/>
            <person name="Chapple C."/>
            <person name="McKernan K.J."/>
            <person name="McEwan P."/>
            <person name="Bosak S."/>
            <person name="Kellis M."/>
            <person name="Volff J.-N."/>
            <person name="Guigo R."/>
            <person name="Zody M.C."/>
            <person name="Mesirov J."/>
            <person name="Lindblad-Toh K."/>
            <person name="Birren B."/>
            <person name="Nusbaum C."/>
            <person name="Kahn D."/>
            <person name="Robinson-Rechavi M."/>
            <person name="Laudet V."/>
            <person name="Schachter V."/>
            <person name="Quetier F."/>
            <person name="Saurin W."/>
            <person name="Scarpelli C."/>
            <person name="Wincker P."/>
            <person name="Lander E.S."/>
            <person name="Weissenbach J."/>
            <person name="Roest Crollius H."/>
        </authorList>
    </citation>
    <scope>NUCLEOTIDE SEQUENCE [LARGE SCALE GENOMIC DNA]</scope>
</reference>
<protein>
    <submittedName>
        <fullName evidence="2">(spotted green pufferfish) hypothetical protein</fullName>
    </submittedName>
</protein>
<feature type="region of interest" description="Disordered" evidence="1">
    <location>
        <begin position="1"/>
        <end position="26"/>
    </location>
</feature>
<dbReference type="KEGG" id="tng:GSTEN00013777G001"/>
<comment type="caution">
    <text evidence="2">The sequence shown here is derived from an EMBL/GenBank/DDBJ whole genome shotgun (WGS) entry which is preliminary data.</text>
</comment>
<name>Q4SRS1_TETNG</name>
<evidence type="ECO:0000256" key="1">
    <source>
        <dbReference type="SAM" id="MobiDB-lite"/>
    </source>
</evidence>
<dbReference type="EMBL" id="CAAE01014496">
    <property type="protein sequence ID" value="CAF96661.1"/>
    <property type="molecule type" value="Genomic_DNA"/>
</dbReference>
<feature type="non-terminal residue" evidence="2">
    <location>
        <position position="1"/>
    </location>
</feature>
<gene>
    <name evidence="2" type="ORF">GSTENG00013777001</name>
</gene>
<sequence>GKVTAEGSGPWRGWEGHLGGQTPPPW</sequence>
<proteinExistence type="predicted"/>